<keyword evidence="3 6" id="KW-0547">Nucleotide-binding</keyword>
<dbReference type="FunFam" id="1.10.510.10:FF:000571">
    <property type="entry name" value="Maternal embryonic leucine zipper kinase"/>
    <property type="match status" value="1"/>
</dbReference>
<dbReference type="GO" id="GO:0005524">
    <property type="term" value="F:ATP binding"/>
    <property type="evidence" value="ECO:0007669"/>
    <property type="project" value="UniProtKB-UniRule"/>
</dbReference>
<evidence type="ECO:0000256" key="2">
    <source>
        <dbReference type="ARBA" id="ARBA00022679"/>
    </source>
</evidence>
<dbReference type="PROSITE" id="PS00107">
    <property type="entry name" value="PROTEIN_KINASE_ATP"/>
    <property type="match status" value="1"/>
</dbReference>
<evidence type="ECO:0000256" key="3">
    <source>
        <dbReference type="ARBA" id="ARBA00022741"/>
    </source>
</evidence>
<evidence type="ECO:0000313" key="8">
    <source>
        <dbReference type="EMBL" id="PAA51099.1"/>
    </source>
</evidence>
<proteinExistence type="predicted"/>
<dbReference type="Proteomes" id="UP000215902">
    <property type="component" value="Unassembled WGS sequence"/>
</dbReference>
<evidence type="ECO:0000259" key="7">
    <source>
        <dbReference type="PROSITE" id="PS50011"/>
    </source>
</evidence>
<dbReference type="FunFam" id="3.30.200.20:FF:000042">
    <property type="entry name" value="Aurora kinase A"/>
    <property type="match status" value="1"/>
</dbReference>
<evidence type="ECO:0000256" key="6">
    <source>
        <dbReference type="PROSITE-ProRule" id="PRU10141"/>
    </source>
</evidence>
<dbReference type="InterPro" id="IPR008271">
    <property type="entry name" value="Ser/Thr_kinase_AS"/>
</dbReference>
<keyword evidence="9" id="KW-1185">Reference proteome</keyword>
<dbReference type="InterPro" id="IPR011009">
    <property type="entry name" value="Kinase-like_dom_sf"/>
</dbReference>
<dbReference type="InterPro" id="IPR017441">
    <property type="entry name" value="Protein_kinase_ATP_BS"/>
</dbReference>
<dbReference type="Pfam" id="PF00069">
    <property type="entry name" value="Pkinase"/>
    <property type="match status" value="1"/>
</dbReference>
<keyword evidence="1" id="KW-0723">Serine/threonine-protein kinase</keyword>
<evidence type="ECO:0000313" key="9">
    <source>
        <dbReference type="Proteomes" id="UP000215902"/>
    </source>
</evidence>
<keyword evidence="4" id="KW-0418">Kinase</keyword>
<dbReference type="InterPro" id="IPR036947">
    <property type="entry name" value="POLO_box_dom_sf"/>
</dbReference>
<dbReference type="GO" id="GO:0005634">
    <property type="term" value="C:nucleus"/>
    <property type="evidence" value="ECO:0007669"/>
    <property type="project" value="TreeGrafter"/>
</dbReference>
<feature type="binding site" evidence="6">
    <location>
        <position position="46"/>
    </location>
    <ligand>
        <name>ATP</name>
        <dbReference type="ChEBI" id="CHEBI:30616"/>
    </ligand>
</feature>
<evidence type="ECO:0000256" key="5">
    <source>
        <dbReference type="ARBA" id="ARBA00022840"/>
    </source>
</evidence>
<comment type="caution">
    <text evidence="8">The sequence shown here is derived from an EMBL/GenBank/DDBJ whole genome shotgun (WGS) entry which is preliminary data.</text>
</comment>
<dbReference type="EMBL" id="NIVC01003504">
    <property type="protein sequence ID" value="PAA51099.1"/>
    <property type="molecule type" value="Genomic_DNA"/>
</dbReference>
<dbReference type="STRING" id="282301.A0A267DRA6"/>
<evidence type="ECO:0000256" key="4">
    <source>
        <dbReference type="ARBA" id="ARBA00022777"/>
    </source>
</evidence>
<keyword evidence="5 6" id="KW-0067">ATP-binding</keyword>
<dbReference type="SUPFAM" id="SSF82615">
    <property type="entry name" value="Polo-box domain"/>
    <property type="match status" value="1"/>
</dbReference>
<keyword evidence="2" id="KW-0808">Transferase</keyword>
<sequence length="567" mass="64382">MTTTVHREDIAYDIGPCLGKGGFGVCYKAIERPPGDSAERVVAVKKISLRMIQQASKEPYLQYEVDIHSRLRHRNVVELYANFVYDDFIYFVLEYCNKKSLADMIVHLTCLSLDLAAYYFTQLITGLRYLHSCNILHRDLKLSNILVDVNDVIKITDFGLSCTITRSYLERHLACGTPNYLSPEVLLRQGHTTKSDIWSCGVVLYTLFGGLPPFQMDELADIYRCIVTGSYEFTRHHTDEHLRDLVARMLHLDPEERPELDEIERHQFCSYSQQYESRLISDAKDSVGCVHLRYAASTRLFPKSLTCVLNGKGKTVATDATVSNSNGRKRFKIDSVASTSATTVIDLRLARISALLRYFRTAPAWGKLATDFGQSWLTWWRDKTSTCGFYYQLSDGYNCVLYNDATSFLQNTGTGQAYYVSGQVCNEDNSAKRSTEMPVELTRTSSGSVSRFYEPLAQDLTEEFQDVPSSNLMREQVSWVSQGTGTVHYLRSWSKHCGGTYHVFHLSDESVQVNFAGSYLLRVCGSLCYFYQPARKGFVFETKSVEDWCSQDVNGELVDVLCSIFLD</sequence>
<dbReference type="PROSITE" id="PS50011">
    <property type="entry name" value="PROTEIN_KINASE_DOM"/>
    <property type="match status" value="1"/>
</dbReference>
<dbReference type="OrthoDB" id="408964at2759"/>
<feature type="domain" description="Protein kinase" evidence="7">
    <location>
        <begin position="12"/>
        <end position="269"/>
    </location>
</feature>
<dbReference type="PANTHER" id="PTHR24345">
    <property type="entry name" value="SERINE/THREONINE-PROTEIN KINASE PLK"/>
    <property type="match status" value="1"/>
</dbReference>
<dbReference type="PROSITE" id="PS00108">
    <property type="entry name" value="PROTEIN_KINASE_ST"/>
    <property type="match status" value="1"/>
</dbReference>
<dbReference type="SMART" id="SM00220">
    <property type="entry name" value="S_TKc"/>
    <property type="match status" value="1"/>
</dbReference>
<dbReference type="InterPro" id="IPR000719">
    <property type="entry name" value="Prot_kinase_dom"/>
</dbReference>
<protein>
    <recommendedName>
        <fullName evidence="7">Protein kinase domain-containing protein</fullName>
    </recommendedName>
</protein>
<dbReference type="Gene3D" id="1.10.510.10">
    <property type="entry name" value="Transferase(Phosphotransferase) domain 1"/>
    <property type="match status" value="1"/>
</dbReference>
<dbReference type="SUPFAM" id="SSF56112">
    <property type="entry name" value="Protein kinase-like (PK-like)"/>
    <property type="match status" value="1"/>
</dbReference>
<accession>A0A267DRA6</accession>
<gene>
    <name evidence="8" type="ORF">BOX15_Mlig018053g3</name>
</gene>
<dbReference type="GO" id="GO:0004674">
    <property type="term" value="F:protein serine/threonine kinase activity"/>
    <property type="evidence" value="ECO:0007669"/>
    <property type="project" value="UniProtKB-KW"/>
</dbReference>
<dbReference type="PANTHER" id="PTHR24345:SF91">
    <property type="entry name" value="SERINE_THREONINE-PROTEIN KINASE PLK4"/>
    <property type="match status" value="1"/>
</dbReference>
<reference evidence="8 9" key="1">
    <citation type="submission" date="2017-06" db="EMBL/GenBank/DDBJ databases">
        <title>A platform for efficient transgenesis in Macrostomum lignano, a flatworm model organism for stem cell research.</title>
        <authorList>
            <person name="Berezikov E."/>
        </authorList>
    </citation>
    <scope>NUCLEOTIDE SEQUENCE [LARGE SCALE GENOMIC DNA]</scope>
    <source>
        <strain evidence="8">DV1</strain>
        <tissue evidence="8">Whole organism</tissue>
    </source>
</reference>
<dbReference type="Gene3D" id="3.30.1120.30">
    <property type="entry name" value="POLO box domain"/>
    <property type="match status" value="2"/>
</dbReference>
<evidence type="ECO:0000256" key="1">
    <source>
        <dbReference type="ARBA" id="ARBA00022527"/>
    </source>
</evidence>
<dbReference type="AlphaFoldDB" id="A0A267DRA6"/>
<name>A0A267DRA6_9PLAT</name>
<organism evidence="8 9">
    <name type="scientific">Macrostomum lignano</name>
    <dbReference type="NCBI Taxonomy" id="282301"/>
    <lineage>
        <taxon>Eukaryota</taxon>
        <taxon>Metazoa</taxon>
        <taxon>Spiralia</taxon>
        <taxon>Lophotrochozoa</taxon>
        <taxon>Platyhelminthes</taxon>
        <taxon>Rhabditophora</taxon>
        <taxon>Macrostomorpha</taxon>
        <taxon>Macrostomida</taxon>
        <taxon>Macrostomidae</taxon>
        <taxon>Macrostomum</taxon>
    </lineage>
</organism>